<sequence length="83" mass="9520">MDKKDALSGFGEVDVDWLEDHDAHAFTFNLPGLRAKDVTVQILDDNTLQVSGLHPIRERSFGNWRAKERPTGPFRRIFYLSGF</sequence>
<evidence type="ECO:0000313" key="5">
    <source>
        <dbReference type="EMBL" id="KAI5073638.1"/>
    </source>
</evidence>
<dbReference type="Gene3D" id="2.60.40.790">
    <property type="match status" value="1"/>
</dbReference>
<gene>
    <name evidence="5" type="ORF">GOP47_0011651</name>
</gene>
<dbReference type="Pfam" id="PF00011">
    <property type="entry name" value="HSP20"/>
    <property type="match status" value="1"/>
</dbReference>
<comment type="similarity">
    <text evidence="2 3">Belongs to the small heat shock protein (HSP20) family.</text>
</comment>
<evidence type="ECO:0000256" key="1">
    <source>
        <dbReference type="ARBA" id="ARBA00023016"/>
    </source>
</evidence>
<dbReference type="OrthoDB" id="1970289at2759"/>
<dbReference type="InterPro" id="IPR002068">
    <property type="entry name" value="A-crystallin/Hsp20_dom"/>
</dbReference>
<accession>A0A9D4UUK2</accession>
<dbReference type="AlphaFoldDB" id="A0A9D4UUK2"/>
<dbReference type="Proteomes" id="UP000886520">
    <property type="component" value="Chromosome 11"/>
</dbReference>
<dbReference type="PANTHER" id="PTHR11527">
    <property type="entry name" value="HEAT-SHOCK PROTEIN 20 FAMILY MEMBER"/>
    <property type="match status" value="1"/>
</dbReference>
<dbReference type="InterPro" id="IPR031107">
    <property type="entry name" value="Small_HSP"/>
</dbReference>
<reference evidence="5" key="1">
    <citation type="submission" date="2021-01" db="EMBL/GenBank/DDBJ databases">
        <title>Adiantum capillus-veneris genome.</title>
        <authorList>
            <person name="Fang Y."/>
            <person name="Liao Q."/>
        </authorList>
    </citation>
    <scope>NUCLEOTIDE SEQUENCE</scope>
    <source>
        <strain evidence="5">H3</strain>
        <tissue evidence="5">Leaf</tissue>
    </source>
</reference>
<comment type="caution">
    <text evidence="5">The sequence shown here is derived from an EMBL/GenBank/DDBJ whole genome shotgun (WGS) entry which is preliminary data.</text>
</comment>
<evidence type="ECO:0000256" key="2">
    <source>
        <dbReference type="PROSITE-ProRule" id="PRU00285"/>
    </source>
</evidence>
<protein>
    <recommendedName>
        <fullName evidence="4">SHSP domain-containing protein</fullName>
    </recommendedName>
</protein>
<dbReference type="SUPFAM" id="SSF49764">
    <property type="entry name" value="HSP20-like chaperones"/>
    <property type="match status" value="1"/>
</dbReference>
<keyword evidence="6" id="KW-1185">Reference proteome</keyword>
<keyword evidence="1" id="KW-0346">Stress response</keyword>
<evidence type="ECO:0000313" key="6">
    <source>
        <dbReference type="Proteomes" id="UP000886520"/>
    </source>
</evidence>
<evidence type="ECO:0000256" key="3">
    <source>
        <dbReference type="RuleBase" id="RU003616"/>
    </source>
</evidence>
<dbReference type="InterPro" id="IPR008978">
    <property type="entry name" value="HSP20-like_chaperone"/>
</dbReference>
<name>A0A9D4UUK2_ADICA</name>
<dbReference type="CDD" id="cd06464">
    <property type="entry name" value="ACD_sHsps-like"/>
    <property type="match status" value="1"/>
</dbReference>
<dbReference type="EMBL" id="JABFUD020000011">
    <property type="protein sequence ID" value="KAI5073638.1"/>
    <property type="molecule type" value="Genomic_DNA"/>
</dbReference>
<feature type="domain" description="SHSP" evidence="4">
    <location>
        <begin position="6"/>
        <end position="83"/>
    </location>
</feature>
<organism evidence="5 6">
    <name type="scientific">Adiantum capillus-veneris</name>
    <name type="common">Maidenhair fern</name>
    <dbReference type="NCBI Taxonomy" id="13818"/>
    <lineage>
        <taxon>Eukaryota</taxon>
        <taxon>Viridiplantae</taxon>
        <taxon>Streptophyta</taxon>
        <taxon>Embryophyta</taxon>
        <taxon>Tracheophyta</taxon>
        <taxon>Polypodiopsida</taxon>
        <taxon>Polypodiidae</taxon>
        <taxon>Polypodiales</taxon>
        <taxon>Pteridineae</taxon>
        <taxon>Pteridaceae</taxon>
        <taxon>Vittarioideae</taxon>
        <taxon>Adiantum</taxon>
    </lineage>
</organism>
<dbReference type="PROSITE" id="PS01031">
    <property type="entry name" value="SHSP"/>
    <property type="match status" value="1"/>
</dbReference>
<evidence type="ECO:0000259" key="4">
    <source>
        <dbReference type="PROSITE" id="PS01031"/>
    </source>
</evidence>
<proteinExistence type="inferred from homology"/>